<dbReference type="GO" id="GO:0046872">
    <property type="term" value="F:metal ion binding"/>
    <property type="evidence" value="ECO:0007669"/>
    <property type="project" value="UniProtKB-UniRule"/>
</dbReference>
<dbReference type="EMBL" id="CP060789">
    <property type="protein sequence ID" value="QNP54821.1"/>
    <property type="molecule type" value="Genomic_DNA"/>
</dbReference>
<keyword evidence="8 10" id="KW-0464">Manganese</keyword>
<dbReference type="RefSeq" id="WP_187719957.1">
    <property type="nucleotide sequence ID" value="NZ_BAABBL010000018.1"/>
</dbReference>
<organism evidence="11 12">
    <name type="scientific">Tessaracoccus defluvii</name>
    <dbReference type="NCBI Taxonomy" id="1285901"/>
    <lineage>
        <taxon>Bacteria</taxon>
        <taxon>Bacillati</taxon>
        <taxon>Actinomycetota</taxon>
        <taxon>Actinomycetes</taxon>
        <taxon>Propionibacteriales</taxon>
        <taxon>Propionibacteriaceae</taxon>
        <taxon>Tessaracoccus</taxon>
    </lineage>
</organism>
<evidence type="ECO:0000256" key="10">
    <source>
        <dbReference type="HAMAP-Rule" id="MF_01470"/>
    </source>
</evidence>
<dbReference type="PANTHER" id="PTHR34353">
    <property type="entry name" value="CRISPR-ASSOCIATED ENDONUCLEASE CAS1 1"/>
    <property type="match status" value="1"/>
</dbReference>
<keyword evidence="7 10" id="KW-0238">DNA-binding</keyword>
<evidence type="ECO:0000256" key="9">
    <source>
        <dbReference type="ARBA" id="ARBA00038592"/>
    </source>
</evidence>
<dbReference type="EC" id="3.1.-.-" evidence="10"/>
<evidence type="ECO:0000256" key="1">
    <source>
        <dbReference type="ARBA" id="ARBA00022722"/>
    </source>
</evidence>
<dbReference type="InterPro" id="IPR042206">
    <property type="entry name" value="CRISPR-assoc_Cas1_C"/>
</dbReference>
<keyword evidence="12" id="KW-1185">Reference proteome</keyword>
<dbReference type="KEGG" id="tdf:H9L22_10965"/>
<keyword evidence="2 10" id="KW-0479">Metal-binding</keyword>
<dbReference type="GO" id="GO:0016787">
    <property type="term" value="F:hydrolase activity"/>
    <property type="evidence" value="ECO:0007669"/>
    <property type="project" value="UniProtKB-KW"/>
</dbReference>
<protein>
    <recommendedName>
        <fullName evidence="10">CRISPR-associated endonuclease Cas1</fullName>
        <ecNumber evidence="10">3.1.-.-</ecNumber>
    </recommendedName>
</protein>
<comment type="function">
    <text evidence="10">CRISPR (clustered regularly interspaced short palindromic repeat), is an adaptive immune system that provides protection against mobile genetic elements (viruses, transposable elements and conjugative plasmids). CRISPR clusters contain spacers, sequences complementary to antecedent mobile elements, and target invading nucleic acids. CRISPR clusters are transcribed and processed into CRISPR RNA (crRNA). Acts as a dsDNA endonuclease. Involved in the integration of spacer DNA into the CRISPR cassette.</text>
</comment>
<proteinExistence type="inferred from homology"/>
<keyword evidence="6 10" id="KW-0051">Antiviral defense</keyword>
<feature type="binding site" evidence="10">
    <location>
        <position position="262"/>
    </location>
    <ligand>
        <name>Mn(2+)</name>
        <dbReference type="ChEBI" id="CHEBI:29035"/>
    </ligand>
</feature>
<dbReference type="CDD" id="cd09634">
    <property type="entry name" value="Cas1_I-II-III"/>
    <property type="match status" value="1"/>
</dbReference>
<evidence type="ECO:0000256" key="2">
    <source>
        <dbReference type="ARBA" id="ARBA00022723"/>
    </source>
</evidence>
<keyword evidence="3 10" id="KW-0255">Endonuclease</keyword>
<dbReference type="InterPro" id="IPR050646">
    <property type="entry name" value="Cas1"/>
</dbReference>
<evidence type="ECO:0000256" key="6">
    <source>
        <dbReference type="ARBA" id="ARBA00023118"/>
    </source>
</evidence>
<dbReference type="AlphaFoldDB" id="A0A7H0H2Q5"/>
<dbReference type="InterPro" id="IPR042211">
    <property type="entry name" value="CRISPR-assoc_Cas1_N"/>
</dbReference>
<reference evidence="11 12" key="1">
    <citation type="submission" date="2020-08" db="EMBL/GenBank/DDBJ databases">
        <title>Genome sequence of Tessaracoccus defluvii JCM 17540T.</title>
        <authorList>
            <person name="Hyun D.-W."/>
            <person name="Bae J.-W."/>
        </authorList>
    </citation>
    <scope>NUCLEOTIDE SEQUENCE [LARGE SCALE GENOMIC DNA]</scope>
    <source>
        <strain evidence="11 12">JCM 17540</strain>
    </source>
</reference>
<comment type="similarity">
    <text evidence="10">Belongs to the CRISPR-associated endonuclease Cas1 family.</text>
</comment>
<sequence length="371" mass="40657">MGADKTDVMSFDEGFAFLGEDFGPRYPPMLEGARSPEPDKKLLYVARQGCRVAVRRGRVIVEHDEAELLSVPTSQVGRLVCFGSVGITAGCRTWALSQDVSVTLASRRGNFLGSIVNDSWPARSSRVRAQLAFEGTDAEIAAARAIVDSKLGHQITVLRRFGRRQHADEVAEAVHQIQGMRRMLPEAATRDEVMGLEGAAAASYWPCVGLLMPEELRFSFRSRQPPADIPNAAFSFLYTLLLGECVTAIHAAGLDAGIGVLHSTEDRRPSLALDLMEEFRPLVVDQTVVAAARRGALTAGHGQAPPGKSGVWLTAAGREAVIDAYETRMLQTTKGALAGFAGSWRRHVYRQAQRLRRTIEYREPWTGLSWR</sequence>
<dbReference type="HAMAP" id="MF_01470">
    <property type="entry name" value="Cas1"/>
    <property type="match status" value="1"/>
</dbReference>
<dbReference type="GO" id="GO:0051607">
    <property type="term" value="P:defense response to virus"/>
    <property type="evidence" value="ECO:0007669"/>
    <property type="project" value="UniProtKB-UniRule"/>
</dbReference>
<dbReference type="Gene3D" id="1.20.120.920">
    <property type="entry name" value="CRISPR-associated endonuclease Cas1, C-terminal domain"/>
    <property type="match status" value="1"/>
</dbReference>
<dbReference type="GO" id="GO:0004519">
    <property type="term" value="F:endonuclease activity"/>
    <property type="evidence" value="ECO:0007669"/>
    <property type="project" value="UniProtKB-UniRule"/>
</dbReference>
<dbReference type="NCBIfam" id="TIGR00287">
    <property type="entry name" value="cas1"/>
    <property type="match status" value="1"/>
</dbReference>
<keyword evidence="4 10" id="KW-0378">Hydrolase</keyword>
<dbReference type="Proteomes" id="UP000516117">
    <property type="component" value="Chromosome"/>
</dbReference>
<dbReference type="Pfam" id="PF01867">
    <property type="entry name" value="Cas_Cas1"/>
    <property type="match status" value="1"/>
</dbReference>
<feature type="binding site" evidence="10">
    <location>
        <position position="197"/>
    </location>
    <ligand>
        <name>Mn(2+)</name>
        <dbReference type="ChEBI" id="CHEBI:29035"/>
    </ligand>
</feature>
<comment type="cofactor">
    <cofactor evidence="10">
        <name>Mg(2+)</name>
        <dbReference type="ChEBI" id="CHEBI:18420"/>
    </cofactor>
    <cofactor evidence="10">
        <name>Mn(2+)</name>
        <dbReference type="ChEBI" id="CHEBI:29035"/>
    </cofactor>
</comment>
<name>A0A7H0H2Q5_9ACTN</name>
<dbReference type="Gene3D" id="3.100.10.20">
    <property type="entry name" value="CRISPR-associated endonuclease Cas1, N-terminal domain"/>
    <property type="match status" value="1"/>
</dbReference>
<feature type="binding site" evidence="10">
    <location>
        <position position="277"/>
    </location>
    <ligand>
        <name>Mn(2+)</name>
        <dbReference type="ChEBI" id="CHEBI:29035"/>
    </ligand>
</feature>
<evidence type="ECO:0000256" key="5">
    <source>
        <dbReference type="ARBA" id="ARBA00022842"/>
    </source>
</evidence>
<dbReference type="PANTHER" id="PTHR34353:SF2">
    <property type="entry name" value="CRISPR-ASSOCIATED ENDONUCLEASE CAS1 1"/>
    <property type="match status" value="1"/>
</dbReference>
<keyword evidence="1 10" id="KW-0540">Nuclease</keyword>
<comment type="subunit">
    <text evidence="9 10">Homodimer, forms a heterotetramer with a Cas2 homodimer.</text>
</comment>
<gene>
    <name evidence="10 11" type="primary">cas1</name>
    <name evidence="11" type="ORF">H9L22_10965</name>
</gene>
<dbReference type="GO" id="GO:0043571">
    <property type="term" value="P:maintenance of CRISPR repeat elements"/>
    <property type="evidence" value="ECO:0007669"/>
    <property type="project" value="UniProtKB-UniRule"/>
</dbReference>
<accession>A0A7H0H2Q5</accession>
<evidence type="ECO:0000256" key="3">
    <source>
        <dbReference type="ARBA" id="ARBA00022759"/>
    </source>
</evidence>
<evidence type="ECO:0000313" key="11">
    <source>
        <dbReference type="EMBL" id="QNP54821.1"/>
    </source>
</evidence>
<evidence type="ECO:0000313" key="12">
    <source>
        <dbReference type="Proteomes" id="UP000516117"/>
    </source>
</evidence>
<keyword evidence="5 10" id="KW-0460">Magnesium</keyword>
<evidence type="ECO:0000256" key="8">
    <source>
        <dbReference type="ARBA" id="ARBA00023211"/>
    </source>
</evidence>
<dbReference type="InterPro" id="IPR002729">
    <property type="entry name" value="CRISPR-assoc_Cas1"/>
</dbReference>
<evidence type="ECO:0000256" key="4">
    <source>
        <dbReference type="ARBA" id="ARBA00022801"/>
    </source>
</evidence>
<evidence type="ECO:0000256" key="7">
    <source>
        <dbReference type="ARBA" id="ARBA00023125"/>
    </source>
</evidence>
<dbReference type="GO" id="GO:0003677">
    <property type="term" value="F:DNA binding"/>
    <property type="evidence" value="ECO:0007669"/>
    <property type="project" value="UniProtKB-KW"/>
</dbReference>